<dbReference type="NCBIfam" id="TIGR02887">
    <property type="entry name" value="spore_ger_x_C"/>
    <property type="match status" value="1"/>
</dbReference>
<dbReference type="InterPro" id="IPR046953">
    <property type="entry name" value="Spore_GerAC-like_C"/>
</dbReference>
<name>A0ABW8TLP9_9CLOT</name>
<keyword evidence="5" id="KW-0472">Membrane</keyword>
<dbReference type="Proteomes" id="UP001623661">
    <property type="component" value="Unassembled WGS sequence"/>
</dbReference>
<evidence type="ECO:0000256" key="2">
    <source>
        <dbReference type="ARBA" id="ARBA00007886"/>
    </source>
</evidence>
<comment type="similarity">
    <text evidence="2">Belongs to the GerABKC lipoprotein family.</text>
</comment>
<reference evidence="10 11" key="1">
    <citation type="submission" date="2024-11" db="EMBL/GenBank/DDBJ databases">
        <authorList>
            <person name="Heng Y.C."/>
            <person name="Lim A.C.H."/>
            <person name="Lee J.K.Y."/>
            <person name="Kittelmann S."/>
        </authorList>
    </citation>
    <scope>NUCLEOTIDE SEQUENCE [LARGE SCALE GENOMIC DNA]</scope>
    <source>
        <strain evidence="10 11">WILCCON 0202</strain>
    </source>
</reference>
<evidence type="ECO:0000259" key="8">
    <source>
        <dbReference type="Pfam" id="PF05504"/>
    </source>
</evidence>
<keyword evidence="11" id="KW-1185">Reference proteome</keyword>
<dbReference type="Gene3D" id="3.30.300.210">
    <property type="entry name" value="Nutrient germinant receptor protein C, domain 3"/>
    <property type="match status" value="1"/>
</dbReference>
<dbReference type="InterPro" id="IPR008844">
    <property type="entry name" value="Spore_GerAC-like"/>
</dbReference>
<accession>A0ABW8TLP9</accession>
<organism evidence="10 11">
    <name type="scientific">Candidatus Clostridium radicumherbarum</name>
    <dbReference type="NCBI Taxonomy" id="3381662"/>
    <lineage>
        <taxon>Bacteria</taxon>
        <taxon>Bacillati</taxon>
        <taxon>Bacillota</taxon>
        <taxon>Clostridia</taxon>
        <taxon>Eubacteriales</taxon>
        <taxon>Clostridiaceae</taxon>
        <taxon>Clostridium</taxon>
    </lineage>
</organism>
<proteinExistence type="inferred from homology"/>
<dbReference type="Pfam" id="PF25198">
    <property type="entry name" value="Spore_GerAC_N"/>
    <property type="match status" value="1"/>
</dbReference>
<keyword evidence="4" id="KW-0732">Signal</keyword>
<evidence type="ECO:0000313" key="11">
    <source>
        <dbReference type="Proteomes" id="UP001623661"/>
    </source>
</evidence>
<protein>
    <submittedName>
        <fullName evidence="10">Ger(X)C family spore germination protein</fullName>
    </submittedName>
</protein>
<dbReference type="InterPro" id="IPR057336">
    <property type="entry name" value="GerAC_N"/>
</dbReference>
<keyword evidence="7" id="KW-0449">Lipoprotein</keyword>
<keyword evidence="3" id="KW-0309">Germination</keyword>
<dbReference type="PROSITE" id="PS51257">
    <property type="entry name" value="PROKAR_LIPOPROTEIN"/>
    <property type="match status" value="1"/>
</dbReference>
<comment type="subcellular location">
    <subcellularLocation>
        <location evidence="1">Membrane</location>
        <topology evidence="1">Lipid-anchor</topology>
    </subcellularLocation>
</comment>
<evidence type="ECO:0000256" key="5">
    <source>
        <dbReference type="ARBA" id="ARBA00023136"/>
    </source>
</evidence>
<evidence type="ECO:0000256" key="1">
    <source>
        <dbReference type="ARBA" id="ARBA00004635"/>
    </source>
</evidence>
<dbReference type="RefSeq" id="WP_406763220.1">
    <property type="nucleotide sequence ID" value="NZ_JBJHZY010000001.1"/>
</dbReference>
<evidence type="ECO:0000256" key="6">
    <source>
        <dbReference type="ARBA" id="ARBA00023139"/>
    </source>
</evidence>
<feature type="domain" description="Spore germination GerAC-like C-terminal" evidence="8">
    <location>
        <begin position="206"/>
        <end position="373"/>
    </location>
</feature>
<dbReference type="EMBL" id="JBJHZY010000001">
    <property type="protein sequence ID" value="MFL0266589.1"/>
    <property type="molecule type" value="Genomic_DNA"/>
</dbReference>
<evidence type="ECO:0000313" key="10">
    <source>
        <dbReference type="EMBL" id="MFL0266589.1"/>
    </source>
</evidence>
<dbReference type="Pfam" id="PF05504">
    <property type="entry name" value="Spore_GerAC"/>
    <property type="match status" value="1"/>
</dbReference>
<evidence type="ECO:0000256" key="4">
    <source>
        <dbReference type="ARBA" id="ARBA00022729"/>
    </source>
</evidence>
<dbReference type="PANTHER" id="PTHR35789">
    <property type="entry name" value="SPORE GERMINATION PROTEIN B3"/>
    <property type="match status" value="1"/>
</dbReference>
<comment type="caution">
    <text evidence="10">The sequence shown here is derived from an EMBL/GenBank/DDBJ whole genome shotgun (WGS) entry which is preliminary data.</text>
</comment>
<keyword evidence="6" id="KW-0564">Palmitate</keyword>
<evidence type="ECO:0000256" key="7">
    <source>
        <dbReference type="ARBA" id="ARBA00023288"/>
    </source>
</evidence>
<dbReference type="PANTHER" id="PTHR35789:SF1">
    <property type="entry name" value="SPORE GERMINATION PROTEIN B3"/>
    <property type="match status" value="1"/>
</dbReference>
<evidence type="ECO:0000259" key="9">
    <source>
        <dbReference type="Pfam" id="PF25198"/>
    </source>
</evidence>
<dbReference type="InterPro" id="IPR038501">
    <property type="entry name" value="Spore_GerAC_C_sf"/>
</dbReference>
<gene>
    <name evidence="10" type="ORF">ACJDUH_00650</name>
</gene>
<evidence type="ECO:0000256" key="3">
    <source>
        <dbReference type="ARBA" id="ARBA00022544"/>
    </source>
</evidence>
<sequence length="376" mass="42783">MRKVKIIKLLLIFYIPIIVLSGCWDQRIYEEIGFILQVGIENSSDGGLLLSYTTPVADPKKTEQVEFISGNAGTLREFRTKSRNVSSKALEGGKVQQIVISEALAEKGIINLLEIFERDSSNPAIAYVVISEDSPKFLFDFTQKLEDKPRPSFYLDQLIETNSKMGNCPDTSIFKFTSYSFAEGIDSITPLVKIENEETKGIHILGCALFNYDKMVGKLNQKDTSLLLALKGKLNYTTYTFTSLDCPENDKSGKTGTSMLLYRPKRKIKIHIEDNIPIVDISLKFSGVYEEHQWDHVDKKTVQIKYEKLMSKEIKDECLKLLKYTQEVGSDPIGIGDIIRAKNNNYWSNNKWKDFYSKAVFNVDTEVNIVRYGVIK</sequence>
<feature type="domain" description="Spore germination protein N-terminal" evidence="9">
    <location>
        <begin position="25"/>
        <end position="194"/>
    </location>
</feature>